<dbReference type="InterPro" id="IPR000073">
    <property type="entry name" value="AB_hydrolase_1"/>
</dbReference>
<protein>
    <submittedName>
        <fullName evidence="3">Alpha/beta hydrolase</fullName>
    </submittedName>
</protein>
<dbReference type="PANTHER" id="PTHR43798:SF33">
    <property type="entry name" value="HYDROLASE, PUTATIVE (AFU_ORTHOLOGUE AFUA_2G14860)-RELATED"/>
    <property type="match status" value="1"/>
</dbReference>
<proteinExistence type="predicted"/>
<feature type="domain" description="Rhodanese" evidence="2">
    <location>
        <begin position="76"/>
        <end position="113"/>
    </location>
</feature>
<accession>A0A9Q9MF26</accession>
<name>A0A9Q9MF26_9ACTN</name>
<sequence>MELTFSDLGAGRAVLLLHGGAGPRSVLPFAARLAARARVLVPTHPGFDGTPLPPATRDAVAADDEHDTPGADGAVGVLARRYLAWLDELGLTGVTVVGNSIGGWIAAEMAVADDRHRIDRLVLVGAVGIAVDDHPVADFFALDLAELAERSYADPAAYRIDPATLTDEQRAVMGGNRRAIAYYSAAHGMQDPGLRARLRAVTAPAVALWGEHDRIVDPDYGRAYAAAIPGGTFELLPGTGHLPQIETPDQLLLVLDRYL</sequence>
<dbReference type="AlphaFoldDB" id="A0A9Q9MF26"/>
<dbReference type="SUPFAM" id="SSF53474">
    <property type="entry name" value="alpha/beta-Hydrolases"/>
    <property type="match status" value="1"/>
</dbReference>
<keyword evidence="3" id="KW-0378">Hydrolase</keyword>
<keyword evidence="4" id="KW-1185">Reference proteome</keyword>
<organism evidence="3 4">
    <name type="scientific">Dactylosporangium aurantiacum</name>
    <dbReference type="NCBI Taxonomy" id="35754"/>
    <lineage>
        <taxon>Bacteria</taxon>
        <taxon>Bacillati</taxon>
        <taxon>Actinomycetota</taxon>
        <taxon>Actinomycetes</taxon>
        <taxon>Micromonosporales</taxon>
        <taxon>Micromonosporaceae</taxon>
        <taxon>Dactylosporangium</taxon>
    </lineage>
</organism>
<dbReference type="InterPro" id="IPR050266">
    <property type="entry name" value="AB_hydrolase_sf"/>
</dbReference>
<dbReference type="EMBL" id="CP073767">
    <property type="protein sequence ID" value="UWZ52120.1"/>
    <property type="molecule type" value="Genomic_DNA"/>
</dbReference>
<dbReference type="PROSITE" id="PS50206">
    <property type="entry name" value="RHODANESE_3"/>
    <property type="match status" value="1"/>
</dbReference>
<dbReference type="Gene3D" id="3.40.50.1820">
    <property type="entry name" value="alpha/beta hydrolase"/>
    <property type="match status" value="1"/>
</dbReference>
<evidence type="ECO:0000313" key="3">
    <source>
        <dbReference type="EMBL" id="UWZ52120.1"/>
    </source>
</evidence>
<dbReference type="Proteomes" id="UP001058003">
    <property type="component" value="Chromosome"/>
</dbReference>
<dbReference type="GO" id="GO:0016787">
    <property type="term" value="F:hydrolase activity"/>
    <property type="evidence" value="ECO:0007669"/>
    <property type="project" value="UniProtKB-KW"/>
</dbReference>
<evidence type="ECO:0000256" key="1">
    <source>
        <dbReference type="SAM" id="MobiDB-lite"/>
    </source>
</evidence>
<dbReference type="InterPro" id="IPR001763">
    <property type="entry name" value="Rhodanese-like_dom"/>
</dbReference>
<evidence type="ECO:0000259" key="2">
    <source>
        <dbReference type="PROSITE" id="PS50206"/>
    </source>
</evidence>
<feature type="region of interest" description="Disordered" evidence="1">
    <location>
        <begin position="45"/>
        <end position="68"/>
    </location>
</feature>
<reference evidence="3" key="1">
    <citation type="submission" date="2021-04" db="EMBL/GenBank/DDBJ databases">
        <title>Dactylosporangium aurantiacum NRRL B-8018 full assembly.</title>
        <authorList>
            <person name="Hartkoorn R.C."/>
            <person name="Beaudoing E."/>
            <person name="Hot D."/>
        </authorList>
    </citation>
    <scope>NUCLEOTIDE SEQUENCE</scope>
    <source>
        <strain evidence="3">NRRL B-8018</strain>
    </source>
</reference>
<gene>
    <name evidence="3" type="ORF">Daura_36310</name>
</gene>
<dbReference type="Pfam" id="PF12697">
    <property type="entry name" value="Abhydrolase_6"/>
    <property type="match status" value="1"/>
</dbReference>
<dbReference type="GO" id="GO:0016020">
    <property type="term" value="C:membrane"/>
    <property type="evidence" value="ECO:0007669"/>
    <property type="project" value="TreeGrafter"/>
</dbReference>
<dbReference type="RefSeq" id="WP_033358877.1">
    <property type="nucleotide sequence ID" value="NZ_CP073767.1"/>
</dbReference>
<dbReference type="KEGG" id="daur:Daura_36310"/>
<dbReference type="PANTHER" id="PTHR43798">
    <property type="entry name" value="MONOACYLGLYCEROL LIPASE"/>
    <property type="match status" value="1"/>
</dbReference>
<dbReference type="InterPro" id="IPR029058">
    <property type="entry name" value="AB_hydrolase_fold"/>
</dbReference>
<evidence type="ECO:0000313" key="4">
    <source>
        <dbReference type="Proteomes" id="UP001058003"/>
    </source>
</evidence>
<dbReference type="OrthoDB" id="3249793at2"/>